<evidence type="ECO:0000256" key="3">
    <source>
        <dbReference type="ARBA" id="ARBA00023239"/>
    </source>
</evidence>
<dbReference type="AlphaFoldDB" id="A0AAE4C5C4"/>
<dbReference type="Proteomes" id="UP001247307">
    <property type="component" value="Unassembled WGS sequence"/>
</dbReference>
<dbReference type="GO" id="GO:0005737">
    <property type="term" value="C:cytoplasm"/>
    <property type="evidence" value="ECO:0007669"/>
    <property type="project" value="TreeGrafter"/>
</dbReference>
<sequence>MQLRLSPTLRDRLASADRPLAGMWVCSGSPLVAEICAGSGLDWLLIDMEHSPNGLEAVLAQLQAVAAYPITPVVRVPFGDTVTLKQVLDLGAQTVLVPMVESAAQARELVADVRYPPLGRRGVGSALARSARWNRVDDYLLDAAAHVSLFVQVESAAGVAAAGEIAAVDGVDGVFVGPSDLAASMGLLGQQTHPDVVAAVRSVFAAVRAAGKPVGVNAFDPEVARGYAEDGAAFLLVGADVALLARGSEGLAASWARAAGIEIPGRSRQLTRGDSKPPRQGSRPSY</sequence>
<keyword evidence="3 6" id="KW-0456">Lyase</keyword>
<proteinExistence type="inferred from homology"/>
<dbReference type="FunFam" id="3.20.20.60:FF:000004">
    <property type="entry name" value="5-keto-4-deoxy-D-glucarate aldolase"/>
    <property type="match status" value="1"/>
</dbReference>
<dbReference type="PANTHER" id="PTHR30502">
    <property type="entry name" value="2-KETO-3-DEOXY-L-RHAMNONATE ALDOLASE"/>
    <property type="match status" value="1"/>
</dbReference>
<feature type="region of interest" description="Disordered" evidence="4">
    <location>
        <begin position="266"/>
        <end position="286"/>
    </location>
</feature>
<feature type="domain" description="HpcH/HpaI aldolase/citrate lyase" evidence="5">
    <location>
        <begin position="21"/>
        <end position="245"/>
    </location>
</feature>
<dbReference type="InterPro" id="IPR040442">
    <property type="entry name" value="Pyrv_kinase-like_dom_sf"/>
</dbReference>
<accession>A0AAE4C5C4</accession>
<keyword evidence="7" id="KW-1185">Reference proteome</keyword>
<dbReference type="Gene3D" id="3.20.20.60">
    <property type="entry name" value="Phosphoenolpyruvate-binding domains"/>
    <property type="match status" value="1"/>
</dbReference>
<dbReference type="InterPro" id="IPR005000">
    <property type="entry name" value="Aldolase/citrate-lyase_domain"/>
</dbReference>
<dbReference type="RefSeq" id="WP_309849057.1">
    <property type="nucleotide sequence ID" value="NZ_BAAAIU010000004.1"/>
</dbReference>
<dbReference type="SUPFAM" id="SSF51621">
    <property type="entry name" value="Phosphoenolpyruvate/pyruvate domain"/>
    <property type="match status" value="1"/>
</dbReference>
<gene>
    <name evidence="6" type="ORF">J2S35_000293</name>
</gene>
<evidence type="ECO:0000259" key="5">
    <source>
        <dbReference type="Pfam" id="PF03328"/>
    </source>
</evidence>
<dbReference type="GO" id="GO:0046872">
    <property type="term" value="F:metal ion binding"/>
    <property type="evidence" value="ECO:0007669"/>
    <property type="project" value="UniProtKB-KW"/>
</dbReference>
<dbReference type="EMBL" id="JAVDUI010000001">
    <property type="protein sequence ID" value="MDR6891353.1"/>
    <property type="molecule type" value="Genomic_DNA"/>
</dbReference>
<evidence type="ECO:0000256" key="1">
    <source>
        <dbReference type="ARBA" id="ARBA00005568"/>
    </source>
</evidence>
<evidence type="ECO:0000313" key="7">
    <source>
        <dbReference type="Proteomes" id="UP001247307"/>
    </source>
</evidence>
<comment type="caution">
    <text evidence="6">The sequence shown here is derived from an EMBL/GenBank/DDBJ whole genome shotgun (WGS) entry which is preliminary data.</text>
</comment>
<evidence type="ECO:0000313" key="6">
    <source>
        <dbReference type="EMBL" id="MDR6891353.1"/>
    </source>
</evidence>
<evidence type="ECO:0000256" key="4">
    <source>
        <dbReference type="SAM" id="MobiDB-lite"/>
    </source>
</evidence>
<protein>
    <submittedName>
        <fullName evidence="6">4-hydroxy-2-oxoheptanedioate aldolase</fullName>
        <ecNumber evidence="6">4.1.2.52</ecNumber>
    </submittedName>
</protein>
<dbReference type="Pfam" id="PF03328">
    <property type="entry name" value="HpcH_HpaI"/>
    <property type="match status" value="1"/>
</dbReference>
<evidence type="ECO:0000256" key="2">
    <source>
        <dbReference type="ARBA" id="ARBA00022723"/>
    </source>
</evidence>
<reference evidence="6" key="1">
    <citation type="submission" date="2023-07" db="EMBL/GenBank/DDBJ databases">
        <title>Sequencing the genomes of 1000 actinobacteria strains.</title>
        <authorList>
            <person name="Klenk H.-P."/>
        </authorList>
    </citation>
    <scope>NUCLEOTIDE SEQUENCE</scope>
    <source>
        <strain evidence="6">DSM 13988</strain>
    </source>
</reference>
<dbReference type="PANTHER" id="PTHR30502:SF0">
    <property type="entry name" value="PHOSPHOENOLPYRUVATE CARBOXYLASE FAMILY PROTEIN"/>
    <property type="match status" value="1"/>
</dbReference>
<organism evidence="6 7">
    <name type="scientific">Falsarthrobacter nasiphocae</name>
    <dbReference type="NCBI Taxonomy" id="189863"/>
    <lineage>
        <taxon>Bacteria</taxon>
        <taxon>Bacillati</taxon>
        <taxon>Actinomycetota</taxon>
        <taxon>Actinomycetes</taxon>
        <taxon>Micrococcales</taxon>
        <taxon>Micrococcaceae</taxon>
        <taxon>Falsarthrobacter</taxon>
    </lineage>
</organism>
<dbReference type="InterPro" id="IPR015813">
    <property type="entry name" value="Pyrv/PenolPyrv_kinase-like_dom"/>
</dbReference>
<dbReference type="InterPro" id="IPR050251">
    <property type="entry name" value="HpcH-HpaI_aldolase"/>
</dbReference>
<dbReference type="EC" id="4.1.2.52" evidence="6"/>
<name>A0AAE4C5C4_9MICC</name>
<dbReference type="GO" id="GO:0016832">
    <property type="term" value="F:aldehyde-lyase activity"/>
    <property type="evidence" value="ECO:0007669"/>
    <property type="project" value="UniProtKB-ARBA"/>
</dbReference>
<comment type="similarity">
    <text evidence="1">Belongs to the HpcH/HpaI aldolase family.</text>
</comment>
<keyword evidence="2" id="KW-0479">Metal-binding</keyword>